<dbReference type="Gene3D" id="1.10.3300.10">
    <property type="entry name" value="Jann2411-like domain"/>
    <property type="match status" value="1"/>
</dbReference>
<gene>
    <name evidence="2" type="ORF">GCM10009765_18670</name>
</gene>
<reference evidence="2 3" key="1">
    <citation type="journal article" date="2019" name="Int. J. Syst. Evol. Microbiol.">
        <title>The Global Catalogue of Microorganisms (GCM) 10K type strain sequencing project: providing services to taxonomists for standard genome sequencing and annotation.</title>
        <authorList>
            <consortium name="The Broad Institute Genomics Platform"/>
            <consortium name="The Broad Institute Genome Sequencing Center for Infectious Disease"/>
            <person name="Wu L."/>
            <person name="Ma J."/>
        </authorList>
    </citation>
    <scope>NUCLEOTIDE SEQUENCE [LARGE SCALE GENOMIC DNA]</scope>
    <source>
        <strain evidence="2 3">JCM 14718</strain>
    </source>
</reference>
<dbReference type="InterPro" id="IPR023286">
    <property type="entry name" value="ABATE_dom_sf"/>
</dbReference>
<evidence type="ECO:0000313" key="3">
    <source>
        <dbReference type="Proteomes" id="UP001500618"/>
    </source>
</evidence>
<dbReference type="InterPro" id="IPR021005">
    <property type="entry name" value="Znf_CGNR"/>
</dbReference>
<protein>
    <recommendedName>
        <fullName evidence="1">Zinc finger CGNR domain-containing protein</fullName>
    </recommendedName>
</protein>
<dbReference type="InterPro" id="IPR010852">
    <property type="entry name" value="ABATE"/>
</dbReference>
<dbReference type="Pfam" id="PF11706">
    <property type="entry name" value="zf-CGNR"/>
    <property type="match status" value="1"/>
</dbReference>
<dbReference type="SUPFAM" id="SSF160904">
    <property type="entry name" value="Jann2411-like"/>
    <property type="match status" value="1"/>
</dbReference>
<dbReference type="EMBL" id="BAAANY010000007">
    <property type="protein sequence ID" value="GAA1669463.1"/>
    <property type="molecule type" value="Genomic_DNA"/>
</dbReference>
<dbReference type="PANTHER" id="PTHR35525:SF3">
    <property type="entry name" value="BLL6575 PROTEIN"/>
    <property type="match status" value="1"/>
</dbReference>
<accession>A0ABN2GEI7</accession>
<dbReference type="PANTHER" id="PTHR35525">
    <property type="entry name" value="BLL6575 PROTEIN"/>
    <property type="match status" value="1"/>
</dbReference>
<keyword evidence="3" id="KW-1185">Reference proteome</keyword>
<organism evidence="2 3">
    <name type="scientific">Fodinicola feengrottensis</name>
    <dbReference type="NCBI Taxonomy" id="435914"/>
    <lineage>
        <taxon>Bacteria</taxon>
        <taxon>Bacillati</taxon>
        <taxon>Actinomycetota</taxon>
        <taxon>Actinomycetes</taxon>
        <taxon>Mycobacteriales</taxon>
        <taxon>Fodinicola</taxon>
    </lineage>
</organism>
<evidence type="ECO:0000313" key="2">
    <source>
        <dbReference type="EMBL" id="GAA1669463.1"/>
    </source>
</evidence>
<name>A0ABN2GEI7_9ACTN</name>
<sequence length="178" mass="19322">MRSDDARPYAETGLVALDLANTWDEYFEDPERLPDEAALRRFCAELSEDYAPGSLAAVLALRAQLRETVTGEAAARTRALADFASRLPIKPVVGTSSGVPTLRLVAEAPDLAPRLGVRAVGELMDLAAAGKWERIHHCAASPCRDVFVDESRPGRRQFCSTTCANRVHASTSRARRSG</sequence>
<dbReference type="RefSeq" id="WP_163570533.1">
    <property type="nucleotide sequence ID" value="NZ_BAAANY010000007.1"/>
</dbReference>
<evidence type="ECO:0000259" key="1">
    <source>
        <dbReference type="Pfam" id="PF11706"/>
    </source>
</evidence>
<dbReference type="Pfam" id="PF07336">
    <property type="entry name" value="ABATE"/>
    <property type="match status" value="1"/>
</dbReference>
<proteinExistence type="predicted"/>
<feature type="domain" description="Zinc finger CGNR" evidence="1">
    <location>
        <begin position="134"/>
        <end position="176"/>
    </location>
</feature>
<dbReference type="Proteomes" id="UP001500618">
    <property type="component" value="Unassembled WGS sequence"/>
</dbReference>
<comment type="caution">
    <text evidence="2">The sequence shown here is derived from an EMBL/GenBank/DDBJ whole genome shotgun (WGS) entry which is preliminary data.</text>
</comment>